<feature type="non-terminal residue" evidence="3">
    <location>
        <position position="1"/>
    </location>
</feature>
<reference evidence="3" key="1">
    <citation type="submission" date="2023-10" db="EMBL/GenBank/DDBJ databases">
        <authorList>
            <person name="Chen Y."/>
            <person name="Shah S."/>
            <person name="Dougan E. K."/>
            <person name="Thang M."/>
            <person name="Chan C."/>
        </authorList>
    </citation>
    <scope>NUCLEOTIDE SEQUENCE [LARGE SCALE GENOMIC DNA]</scope>
</reference>
<organism evidence="3 4">
    <name type="scientific">Prorocentrum cordatum</name>
    <dbReference type="NCBI Taxonomy" id="2364126"/>
    <lineage>
        <taxon>Eukaryota</taxon>
        <taxon>Sar</taxon>
        <taxon>Alveolata</taxon>
        <taxon>Dinophyceae</taxon>
        <taxon>Prorocentrales</taxon>
        <taxon>Prorocentraceae</taxon>
        <taxon>Prorocentrum</taxon>
    </lineage>
</organism>
<sequence length="451" mass="47663">ASRLRRDAPRQPSEGLPSPLPVSWRRPMAPKRGRPSTGFTANKKPAKAANKKPAKAVHVGGLCDVVAKSLDADTGLAESVVKLLRDSIPTSLALLKEERHAFQEQAVQMIGQALDAKGAALDRAREEAAAKLAEVAEAASATDAAVAEAEEEAKALADAEAAAAVKASEDAAAQKAARGAAAAATKAQADGEASLAGSEASKAALEAVQKEHFEPLVEGTAADAKASLKVFSKAAKEYLEVEEGTLDNISSTLGKAKGDRSTFDGLVVNLLAEAVAKALADLGAKIEAGSKAKEKEVKKLPEEAQLRCSGHAGDQGAHPRHHERGLRLRVPRGEVEQRAAQVRGAEFPMQRPEQQDRRRHKLSHLSLHLPKKVFPNANQSSISRTVFETATRPYVFYFKCFGCNTGLRGRGGGHRGGERGGRQRPGGQREGPGGGEGGRQSWRRKGEGRQG</sequence>
<gene>
    <name evidence="3" type="ORF">PCOR1329_LOCUS66701</name>
</gene>
<dbReference type="EMBL" id="CAUYUJ010018608">
    <property type="protein sequence ID" value="CAK0884951.1"/>
    <property type="molecule type" value="Genomic_DNA"/>
</dbReference>
<feature type="coiled-coil region" evidence="1">
    <location>
        <begin position="121"/>
        <end position="159"/>
    </location>
</feature>
<feature type="region of interest" description="Disordered" evidence="2">
    <location>
        <begin position="408"/>
        <end position="451"/>
    </location>
</feature>
<keyword evidence="4" id="KW-1185">Reference proteome</keyword>
<feature type="compositionally biased region" description="Gly residues" evidence="2">
    <location>
        <begin position="428"/>
        <end position="438"/>
    </location>
</feature>
<feature type="compositionally biased region" description="Basic residues" evidence="2">
    <location>
        <begin position="44"/>
        <end position="53"/>
    </location>
</feature>
<accession>A0ABN9WF15</accession>
<protein>
    <submittedName>
        <fullName evidence="3">Uncharacterized protein</fullName>
    </submittedName>
</protein>
<evidence type="ECO:0000313" key="3">
    <source>
        <dbReference type="EMBL" id="CAK0884951.1"/>
    </source>
</evidence>
<feature type="non-terminal residue" evidence="3">
    <location>
        <position position="451"/>
    </location>
</feature>
<comment type="caution">
    <text evidence="3">The sequence shown here is derived from an EMBL/GenBank/DDBJ whole genome shotgun (WGS) entry which is preliminary data.</text>
</comment>
<feature type="region of interest" description="Disordered" evidence="2">
    <location>
        <begin position="1"/>
        <end position="53"/>
    </location>
</feature>
<evidence type="ECO:0000313" key="4">
    <source>
        <dbReference type="Proteomes" id="UP001189429"/>
    </source>
</evidence>
<keyword evidence="1" id="KW-0175">Coiled coil</keyword>
<proteinExistence type="predicted"/>
<dbReference type="Proteomes" id="UP001189429">
    <property type="component" value="Unassembled WGS sequence"/>
</dbReference>
<evidence type="ECO:0000256" key="2">
    <source>
        <dbReference type="SAM" id="MobiDB-lite"/>
    </source>
</evidence>
<name>A0ABN9WF15_9DINO</name>
<evidence type="ECO:0000256" key="1">
    <source>
        <dbReference type="SAM" id="Coils"/>
    </source>
</evidence>